<name>G3I0R1_CRIGR</name>
<evidence type="ECO:0000313" key="3">
    <source>
        <dbReference type="Proteomes" id="UP000001075"/>
    </source>
</evidence>
<reference evidence="2" key="4">
    <citation type="submission" date="2013-03" db="EMBL/GenBank/DDBJ databases">
        <title>Chinese hamster genome sequenced from sorted chromosomes.</title>
        <authorList>
            <person name="Brinkrolf K."/>
            <person name="Rupp O."/>
            <person name="Laux H."/>
            <person name="Kollin F."/>
            <person name="Ernst W."/>
            <person name="Linke B."/>
            <person name="Kofler R."/>
            <person name="Romand S."/>
            <person name="Hesse F."/>
            <person name="Budach W.E."/>
            <person name="Galosy S."/>
            <person name="Muller D."/>
            <person name="Noll T."/>
            <person name="Wienberg J."/>
            <person name="Jostock T."/>
            <person name="Leonard M."/>
            <person name="Grillari J."/>
            <person name="Tauch A."/>
            <person name="Goesmann A."/>
            <person name="Helk B."/>
            <person name="Mott J.E."/>
            <person name="Puehler A."/>
            <person name="Borth N."/>
        </authorList>
    </citation>
    <scope>NUCLEOTIDE SEQUENCE</scope>
    <source>
        <strain evidence="2">17A/GY</strain>
    </source>
</reference>
<protein>
    <submittedName>
        <fullName evidence="1">Uncharacterized protein</fullName>
    </submittedName>
</protein>
<evidence type="ECO:0000313" key="2">
    <source>
        <dbReference type="EMBL" id="ERE72729.1"/>
    </source>
</evidence>
<sequence length="153" mass="17547">METSPELEGHLRFLPLGLYLTGLEGLRRLSIFVSFSKGICFRACVIKPEFYLLFILPLLFSFGLSAPLSGRKIDCASRCCVDVSSGCSEAHSFPDFYWIPKLWSRLSFKRFKFVTVNCEICVALNFTSSVITKRCKVQLFKKKVKVFIYKVLY</sequence>
<dbReference type="AlphaFoldDB" id="G3I0R1"/>
<dbReference type="EMBL" id="KE680281">
    <property type="protein sequence ID" value="ERE72729.1"/>
    <property type="molecule type" value="Genomic_DNA"/>
</dbReference>
<reference evidence="4" key="3">
    <citation type="journal article" date="2013" name="Nat. Biotechnol.">
        <title>Chinese hamster genome sequenced from sorted chromosomes.</title>
        <authorList>
            <person name="Brinkrolf K."/>
            <person name="Rupp O."/>
            <person name="Laux H."/>
            <person name="Kollin F."/>
            <person name="Ernst W."/>
            <person name="Linke B."/>
            <person name="Kofler R."/>
            <person name="Romand S."/>
            <person name="Hesse F."/>
            <person name="Budach W.E."/>
            <person name="Galosy S."/>
            <person name="Muller D."/>
            <person name="Noll T."/>
            <person name="Wienberg J."/>
            <person name="Jostock T."/>
            <person name="Leonard M."/>
            <person name="Grillari J."/>
            <person name="Tauch A."/>
            <person name="Goesmann A."/>
            <person name="Helk B."/>
            <person name="Mott J.E."/>
            <person name="Puhler A."/>
            <person name="Borth N."/>
        </authorList>
    </citation>
    <scope>NUCLEOTIDE SEQUENCE [LARGE SCALE GENOMIC DNA]</scope>
    <source>
        <strain evidence="4">17A/GY</strain>
    </source>
</reference>
<dbReference type="Proteomes" id="UP000030759">
    <property type="component" value="Unassembled WGS sequence"/>
</dbReference>
<evidence type="ECO:0000313" key="4">
    <source>
        <dbReference type="Proteomes" id="UP000030759"/>
    </source>
</evidence>
<organism evidence="1 3">
    <name type="scientific">Cricetulus griseus</name>
    <name type="common">Chinese hamster</name>
    <name type="synonym">Cricetulus barabensis griseus</name>
    <dbReference type="NCBI Taxonomy" id="10029"/>
    <lineage>
        <taxon>Eukaryota</taxon>
        <taxon>Metazoa</taxon>
        <taxon>Chordata</taxon>
        <taxon>Craniata</taxon>
        <taxon>Vertebrata</taxon>
        <taxon>Euteleostomi</taxon>
        <taxon>Mammalia</taxon>
        <taxon>Eutheria</taxon>
        <taxon>Euarchontoglires</taxon>
        <taxon>Glires</taxon>
        <taxon>Rodentia</taxon>
        <taxon>Myomorpha</taxon>
        <taxon>Muroidea</taxon>
        <taxon>Cricetidae</taxon>
        <taxon>Cricetinae</taxon>
        <taxon>Cricetulus</taxon>
    </lineage>
</organism>
<proteinExistence type="predicted"/>
<accession>G3I0R1</accession>
<evidence type="ECO:0000313" key="1">
    <source>
        <dbReference type="EMBL" id="EGW07125.1"/>
    </source>
</evidence>
<reference evidence="1" key="2">
    <citation type="submission" date="2011-08" db="EMBL/GenBank/DDBJ databases">
        <title>The genomic sequence of the Chinese hamster ovary CHO-K1 cell line.</title>
        <authorList>
            <person name="Xu X."/>
            <person name="Nagarajan H."/>
            <person name="Lewis N.E."/>
            <person name="Pan S."/>
            <person name="Cai Z."/>
            <person name="Liu X."/>
            <person name="Chen W."/>
            <person name="Xie M."/>
            <person name="Wang W."/>
            <person name="Hammond S."/>
            <person name="Andersen M.R."/>
            <person name="Neff N."/>
            <person name="Passarelli B."/>
            <person name="Koh W."/>
            <person name="Fan C.H."/>
            <person name="Wang J."/>
            <person name="Gui Y."/>
            <person name="Lee K.H."/>
            <person name="Betenbaugh M.J."/>
            <person name="Quake S.R."/>
            <person name="Famili I."/>
            <person name="Palsson B.O."/>
            <person name="Wang J."/>
        </authorList>
    </citation>
    <scope>NUCLEOTIDE SEQUENCE</scope>
</reference>
<reference evidence="3" key="1">
    <citation type="journal article" date="2011" name="Nat. Biotechnol.">
        <title>The genomic sequence of the Chinese hamster ovary (CHO)-K1 cell line.</title>
        <authorList>
            <person name="Xu X."/>
            <person name="Nagarajan H."/>
            <person name="Lewis N.E."/>
            <person name="Pan S."/>
            <person name="Cai Z."/>
            <person name="Liu X."/>
            <person name="Chen W."/>
            <person name="Xie M."/>
            <person name="Wang W."/>
            <person name="Hammond S."/>
            <person name="Andersen M.R."/>
            <person name="Neff N."/>
            <person name="Passarelli B."/>
            <person name="Koh W."/>
            <person name="Fan H.C."/>
            <person name="Wang J."/>
            <person name="Gui Y."/>
            <person name="Lee K.H."/>
            <person name="Betenbaugh M.J."/>
            <person name="Quake S.R."/>
            <person name="Famili I."/>
            <person name="Palsson B.O."/>
            <person name="Wang J."/>
        </authorList>
    </citation>
    <scope>NUCLEOTIDE SEQUENCE [LARGE SCALE GENOMIC DNA]</scope>
    <source>
        <strain evidence="3">CHO K1 cell line</strain>
    </source>
</reference>
<dbReference type="Proteomes" id="UP000001075">
    <property type="component" value="Unassembled WGS sequence"/>
</dbReference>
<dbReference type="EMBL" id="JH001027">
    <property type="protein sequence ID" value="EGW07125.1"/>
    <property type="molecule type" value="Genomic_DNA"/>
</dbReference>
<gene>
    <name evidence="2" type="ORF">H671_5g14805</name>
    <name evidence="1" type="ORF">I79_016950</name>
</gene>